<protein>
    <submittedName>
        <fullName evidence="1">Uncharacterized protein</fullName>
    </submittedName>
</protein>
<dbReference type="AlphaFoldDB" id="A0AA86V980"/>
<dbReference type="Proteomes" id="UP001189624">
    <property type="component" value="Chromosome 3"/>
</dbReference>
<gene>
    <name evidence="1" type="ORF">AYBTSS11_LOCUS11074</name>
</gene>
<reference evidence="1" key="1">
    <citation type="submission" date="2023-10" db="EMBL/GenBank/DDBJ databases">
        <authorList>
            <person name="Domelevo Entfellner J.-B."/>
        </authorList>
    </citation>
    <scope>NUCLEOTIDE SEQUENCE</scope>
</reference>
<name>A0AA86V980_9FABA</name>
<organism evidence="1 2">
    <name type="scientific">Sphenostylis stenocarpa</name>
    <dbReference type="NCBI Taxonomy" id="92480"/>
    <lineage>
        <taxon>Eukaryota</taxon>
        <taxon>Viridiplantae</taxon>
        <taxon>Streptophyta</taxon>
        <taxon>Embryophyta</taxon>
        <taxon>Tracheophyta</taxon>
        <taxon>Spermatophyta</taxon>
        <taxon>Magnoliopsida</taxon>
        <taxon>eudicotyledons</taxon>
        <taxon>Gunneridae</taxon>
        <taxon>Pentapetalae</taxon>
        <taxon>rosids</taxon>
        <taxon>fabids</taxon>
        <taxon>Fabales</taxon>
        <taxon>Fabaceae</taxon>
        <taxon>Papilionoideae</taxon>
        <taxon>50 kb inversion clade</taxon>
        <taxon>NPAAA clade</taxon>
        <taxon>indigoferoid/millettioid clade</taxon>
        <taxon>Phaseoleae</taxon>
        <taxon>Sphenostylis</taxon>
    </lineage>
</organism>
<proteinExistence type="predicted"/>
<dbReference type="EMBL" id="OY731400">
    <property type="protein sequence ID" value="CAJ1942895.1"/>
    <property type="molecule type" value="Genomic_DNA"/>
</dbReference>
<sequence>MLLWLIKFNGGCKDTYVVGGISNAEYRVAGCVFNGCYKNTIVVGLMSEAKTGMGMGDRKEDVQRGDISLAVTRCFSARETTGCLACPSI</sequence>
<accession>A0AA86V980</accession>
<evidence type="ECO:0000313" key="1">
    <source>
        <dbReference type="EMBL" id="CAJ1942895.1"/>
    </source>
</evidence>
<evidence type="ECO:0000313" key="2">
    <source>
        <dbReference type="Proteomes" id="UP001189624"/>
    </source>
</evidence>
<dbReference type="Gramene" id="rna-AYBTSS11_LOCUS11074">
    <property type="protein sequence ID" value="CAJ1942895.1"/>
    <property type="gene ID" value="gene-AYBTSS11_LOCUS11074"/>
</dbReference>
<keyword evidence="2" id="KW-1185">Reference proteome</keyword>